<protein>
    <submittedName>
        <fullName evidence="1">Proteasome subunit beta type-8-like</fullName>
    </submittedName>
</protein>
<dbReference type="Pfam" id="PF00227">
    <property type="entry name" value="Proteasome"/>
    <property type="match status" value="1"/>
</dbReference>
<dbReference type="InterPro" id="IPR001353">
    <property type="entry name" value="Proteasome_sua/b"/>
</dbReference>
<reference evidence="1" key="1">
    <citation type="submission" date="2025-08" db="UniProtKB">
        <authorList>
            <consortium name="RefSeq"/>
        </authorList>
    </citation>
    <scope>IDENTIFICATION</scope>
    <source>
        <tissue evidence="1">Muscle</tissue>
    </source>
</reference>
<sequence length="82" mass="9363">MFSTGCGKQFHAYGVIDSGYREDMTVEEAYELGRRGIAHATTQRQLTSGGVVNLYHMQEDGWIKVCKEDVSELIHRYKKGMF</sequence>
<dbReference type="GO" id="GO:0051603">
    <property type="term" value="P:proteolysis involved in protein catabolic process"/>
    <property type="evidence" value="ECO:0007669"/>
    <property type="project" value="InterPro"/>
</dbReference>
<dbReference type="KEGG" id="ccar:122148763"/>
<dbReference type="Proteomes" id="UP001155660">
    <property type="component" value="Chromosome A19"/>
</dbReference>
<dbReference type="AlphaFoldDB" id="A0A9Q9Z4X5"/>
<dbReference type="GeneID" id="122148763"/>
<dbReference type="OrthoDB" id="37597at2759"/>
<dbReference type="RefSeq" id="XP_042632103.1">
    <property type="nucleotide sequence ID" value="XM_042776169.1"/>
</dbReference>
<organism evidence="1">
    <name type="scientific">Cyprinus carpio</name>
    <name type="common">Common carp</name>
    <dbReference type="NCBI Taxonomy" id="7962"/>
    <lineage>
        <taxon>Eukaryota</taxon>
        <taxon>Metazoa</taxon>
        <taxon>Chordata</taxon>
        <taxon>Craniata</taxon>
        <taxon>Vertebrata</taxon>
        <taxon>Euteleostomi</taxon>
        <taxon>Actinopterygii</taxon>
        <taxon>Neopterygii</taxon>
        <taxon>Teleostei</taxon>
        <taxon>Ostariophysi</taxon>
        <taxon>Cypriniformes</taxon>
        <taxon>Cyprinidae</taxon>
        <taxon>Cyprininae</taxon>
        <taxon>Cyprinus</taxon>
    </lineage>
</organism>
<proteinExistence type="predicted"/>
<accession>A0A9Q9Z4X5</accession>
<name>A0A9Q9Z4X5_CYPCA</name>
<dbReference type="GO" id="GO:0005839">
    <property type="term" value="C:proteasome core complex"/>
    <property type="evidence" value="ECO:0007669"/>
    <property type="project" value="InterPro"/>
</dbReference>
<evidence type="ECO:0000313" key="1">
    <source>
        <dbReference type="RefSeq" id="XP_042632103.1"/>
    </source>
</evidence>
<gene>
    <name evidence="1" type="primary">LOC122148763</name>
</gene>